<dbReference type="PROSITE" id="PS50294">
    <property type="entry name" value="WD_REPEATS_REGION"/>
    <property type="match status" value="1"/>
</dbReference>
<evidence type="ECO:0000259" key="4">
    <source>
        <dbReference type="PROSITE" id="PS50837"/>
    </source>
</evidence>
<dbReference type="InterPro" id="IPR007111">
    <property type="entry name" value="NACHT_NTPase"/>
</dbReference>
<reference evidence="5" key="1">
    <citation type="journal article" date="2020" name="Stud. Mycol.">
        <title>101 Dothideomycetes genomes: a test case for predicting lifestyles and emergence of pathogens.</title>
        <authorList>
            <person name="Haridas S."/>
            <person name="Albert R."/>
            <person name="Binder M."/>
            <person name="Bloem J."/>
            <person name="Labutti K."/>
            <person name="Salamov A."/>
            <person name="Andreopoulos B."/>
            <person name="Baker S."/>
            <person name="Barry K."/>
            <person name="Bills G."/>
            <person name="Bluhm B."/>
            <person name="Cannon C."/>
            <person name="Castanera R."/>
            <person name="Culley D."/>
            <person name="Daum C."/>
            <person name="Ezra D."/>
            <person name="Gonzalez J."/>
            <person name="Henrissat B."/>
            <person name="Kuo A."/>
            <person name="Liang C."/>
            <person name="Lipzen A."/>
            <person name="Lutzoni F."/>
            <person name="Magnuson J."/>
            <person name="Mondo S."/>
            <person name="Nolan M."/>
            <person name="Ohm R."/>
            <person name="Pangilinan J."/>
            <person name="Park H.-J."/>
            <person name="Ramirez L."/>
            <person name="Alfaro M."/>
            <person name="Sun H."/>
            <person name="Tritt A."/>
            <person name="Yoshinaga Y."/>
            <person name="Zwiers L.-H."/>
            <person name="Turgeon B."/>
            <person name="Goodwin S."/>
            <person name="Spatafora J."/>
            <person name="Crous P."/>
            <person name="Grigoriev I."/>
        </authorList>
    </citation>
    <scope>NUCLEOTIDE SEQUENCE</scope>
    <source>
        <strain evidence="5">CBS 122367</strain>
    </source>
</reference>
<dbReference type="Pfam" id="PF00400">
    <property type="entry name" value="WD40"/>
    <property type="match status" value="1"/>
</dbReference>
<feature type="domain" description="NACHT" evidence="4">
    <location>
        <begin position="298"/>
        <end position="414"/>
    </location>
</feature>
<dbReference type="SUPFAM" id="SSF50978">
    <property type="entry name" value="WD40 repeat-like"/>
    <property type="match status" value="1"/>
</dbReference>
<dbReference type="InterPro" id="IPR054471">
    <property type="entry name" value="GPIID_WHD"/>
</dbReference>
<dbReference type="InterPro" id="IPR019775">
    <property type="entry name" value="WD40_repeat_CS"/>
</dbReference>
<organism evidence="5 6">
    <name type="scientific">Lentithecium fluviatile CBS 122367</name>
    <dbReference type="NCBI Taxonomy" id="1168545"/>
    <lineage>
        <taxon>Eukaryota</taxon>
        <taxon>Fungi</taxon>
        <taxon>Dikarya</taxon>
        <taxon>Ascomycota</taxon>
        <taxon>Pezizomycotina</taxon>
        <taxon>Dothideomycetes</taxon>
        <taxon>Pleosporomycetidae</taxon>
        <taxon>Pleosporales</taxon>
        <taxon>Massarineae</taxon>
        <taxon>Lentitheciaceae</taxon>
        <taxon>Lentithecium</taxon>
    </lineage>
</organism>
<dbReference type="PROSITE" id="PS00678">
    <property type="entry name" value="WD_REPEATS_1"/>
    <property type="match status" value="1"/>
</dbReference>
<gene>
    <name evidence="5" type="ORF">K458DRAFT_426519</name>
</gene>
<keyword evidence="2" id="KW-0677">Repeat</keyword>
<dbReference type="Pfam" id="PF22939">
    <property type="entry name" value="WHD_GPIID"/>
    <property type="match status" value="1"/>
</dbReference>
<dbReference type="InterPro" id="IPR027417">
    <property type="entry name" value="P-loop_NTPase"/>
</dbReference>
<dbReference type="InterPro" id="IPR056884">
    <property type="entry name" value="NPHP3-like_N"/>
</dbReference>
<dbReference type="OrthoDB" id="538223at2759"/>
<dbReference type="AlphaFoldDB" id="A0A6G1JLP6"/>
<dbReference type="PROSITE" id="PS50837">
    <property type="entry name" value="NACHT"/>
    <property type="match status" value="1"/>
</dbReference>
<dbReference type="Pfam" id="PF06985">
    <property type="entry name" value="HET"/>
    <property type="match status" value="1"/>
</dbReference>
<evidence type="ECO:0000313" key="5">
    <source>
        <dbReference type="EMBL" id="KAF2691151.1"/>
    </source>
</evidence>
<dbReference type="Proteomes" id="UP000799291">
    <property type="component" value="Unassembled WGS sequence"/>
</dbReference>
<keyword evidence="1 3" id="KW-0853">WD repeat</keyword>
<evidence type="ECO:0000256" key="3">
    <source>
        <dbReference type="PROSITE-ProRule" id="PRU00221"/>
    </source>
</evidence>
<keyword evidence="6" id="KW-1185">Reference proteome</keyword>
<sequence length="847" mass="95284">MRLLRRSNTGEFSLTRNFIGDEPIPPYAILSHTWGPDTVEVTFNDLTNGCGKDKSGYEKIRFCGRQAEQDGLQYFWIDTCCINKANKAELSQAINAMFRWYRNATQCYVYLSDVSTAKRKSDNEFIECTWEQTFRESRWFTRGWTLQELLAPSSVVFFSRDGKRLGDKSSLCQQIHEITVIPKSALQGVPLSAFPVNERFSWMQPRETKLEEDKAYSLLGIFGVYVPPVYGEGLASSFKRLREEIGKLEQCMQDLHLTNPWDDKKRIEDSKGGLLKDSYRWILENPDFQRWRDDQQSRLLWIKGDPGKGKTMLLCGIANELMSSMAKTSLLSYFFCQATDSRINSATTVLRGLLYMLVHQQPSLISHIRKKHDHAGKALFEDVNAWVALSEIFTDVLQDPSLKDTYLIVDALGECVIRLPKLLDFVVQTSCMSSRVNSDDADLCKGILALMGIVYRPLTLNELACLSEELKDMADDLDSLQQIVGLCGSFLTVQNGTVYFVHQSAKDFLCTGAVSEIFPSGTENVHFTVFSRSLEVMSKTLRRDMYSLRALGYPAEQVEPPDPDPLAASRYSCIYWVDHLCDWCLNSSATSLVNLQDGGTVYEFLRKKYLYWLEALSLCKSMSKGGREDASKLIELVLDARRFVMAHKWAIENCPLQAYASALVFSPACSVVRDHFKEEEPQWITVKPSIGDQWSACLRTLEGHSGGVRSVAFSHDSARLASASSDKTVKIWDASSGACLRTFSIGKPLNDIAFDHTGVYLHTNIGTIDISVQSGLTSFPTIPEPRSPQYQGIALSADGVWITHNSEHQVWLPSEYRPSCSVVSRNTIGIGVGSGKVWICKVELCLL</sequence>
<dbReference type="InterPro" id="IPR036322">
    <property type="entry name" value="WD40_repeat_dom_sf"/>
</dbReference>
<dbReference type="PANTHER" id="PTHR10622">
    <property type="entry name" value="HET DOMAIN-CONTAINING PROTEIN"/>
    <property type="match status" value="1"/>
</dbReference>
<dbReference type="Pfam" id="PF24883">
    <property type="entry name" value="NPHP3_N"/>
    <property type="match status" value="1"/>
</dbReference>
<dbReference type="EMBL" id="MU005570">
    <property type="protein sequence ID" value="KAF2691151.1"/>
    <property type="molecule type" value="Genomic_DNA"/>
</dbReference>
<dbReference type="PROSITE" id="PS50082">
    <property type="entry name" value="WD_REPEATS_2"/>
    <property type="match status" value="1"/>
</dbReference>
<dbReference type="InterPro" id="IPR015943">
    <property type="entry name" value="WD40/YVTN_repeat-like_dom_sf"/>
</dbReference>
<name>A0A6G1JLP6_9PLEO</name>
<protein>
    <submittedName>
        <fullName evidence="5">HET-domain-containing protein</fullName>
    </submittedName>
</protein>
<evidence type="ECO:0000256" key="1">
    <source>
        <dbReference type="ARBA" id="ARBA00022574"/>
    </source>
</evidence>
<accession>A0A6G1JLP6</accession>
<evidence type="ECO:0000313" key="6">
    <source>
        <dbReference type="Proteomes" id="UP000799291"/>
    </source>
</evidence>
<dbReference type="InterPro" id="IPR010730">
    <property type="entry name" value="HET"/>
</dbReference>
<evidence type="ECO:0000256" key="2">
    <source>
        <dbReference type="ARBA" id="ARBA00022737"/>
    </source>
</evidence>
<dbReference type="Gene3D" id="3.40.50.300">
    <property type="entry name" value="P-loop containing nucleotide triphosphate hydrolases"/>
    <property type="match status" value="1"/>
</dbReference>
<dbReference type="PANTHER" id="PTHR10622:SF13">
    <property type="entry name" value="NACHT DOMAIN-CONTAINING PROTEIN"/>
    <property type="match status" value="1"/>
</dbReference>
<dbReference type="InterPro" id="IPR001680">
    <property type="entry name" value="WD40_rpt"/>
</dbReference>
<proteinExistence type="predicted"/>
<dbReference type="SMART" id="SM00320">
    <property type="entry name" value="WD40"/>
    <property type="match status" value="1"/>
</dbReference>
<dbReference type="Gene3D" id="2.130.10.10">
    <property type="entry name" value="YVTN repeat-like/Quinoprotein amine dehydrogenase"/>
    <property type="match status" value="1"/>
</dbReference>
<feature type="repeat" description="WD" evidence="3">
    <location>
        <begin position="701"/>
        <end position="742"/>
    </location>
</feature>